<dbReference type="InterPro" id="IPR042214">
    <property type="entry name" value="TruD_catalytic"/>
</dbReference>
<dbReference type="NCBIfam" id="TIGR00094">
    <property type="entry name" value="tRNA_TruD_broad"/>
    <property type="match status" value="1"/>
</dbReference>
<dbReference type="EC" id="5.4.99.27" evidence="5"/>
<dbReference type="InterPro" id="IPR050170">
    <property type="entry name" value="TruD_pseudoU_synthase"/>
</dbReference>
<dbReference type="GO" id="GO:0008033">
    <property type="term" value="P:tRNA processing"/>
    <property type="evidence" value="ECO:0007669"/>
    <property type="project" value="UniProtKB-KW"/>
</dbReference>
<dbReference type="GO" id="GO:0005829">
    <property type="term" value="C:cytosol"/>
    <property type="evidence" value="ECO:0007669"/>
    <property type="project" value="TreeGrafter"/>
</dbReference>
<keyword evidence="3 5" id="KW-0413">Isomerase</keyword>
<feature type="domain" description="TRUD" evidence="4">
    <location>
        <begin position="167"/>
        <end position="315"/>
    </location>
</feature>
<feature type="non-terminal residue" evidence="5">
    <location>
        <position position="344"/>
    </location>
</feature>
<dbReference type="PROSITE" id="PS50984">
    <property type="entry name" value="TRUD"/>
    <property type="match status" value="1"/>
</dbReference>
<dbReference type="InterPro" id="IPR020119">
    <property type="entry name" value="PsdUridine_synth_TruD_CS"/>
</dbReference>
<dbReference type="GO" id="GO:0003723">
    <property type="term" value="F:RNA binding"/>
    <property type="evidence" value="ECO:0007669"/>
    <property type="project" value="InterPro"/>
</dbReference>
<dbReference type="Gene3D" id="3.30.2350.20">
    <property type="entry name" value="TruD, catalytic domain"/>
    <property type="match status" value="1"/>
</dbReference>
<dbReference type="PROSITE" id="PS01268">
    <property type="entry name" value="UPF0024"/>
    <property type="match status" value="1"/>
</dbReference>
<dbReference type="EMBL" id="UOEW01000259">
    <property type="protein sequence ID" value="VAW40191.1"/>
    <property type="molecule type" value="Genomic_DNA"/>
</dbReference>
<dbReference type="HAMAP" id="MF_01082">
    <property type="entry name" value="TruD"/>
    <property type="match status" value="1"/>
</dbReference>
<organism evidence="5">
    <name type="scientific">hydrothermal vent metagenome</name>
    <dbReference type="NCBI Taxonomy" id="652676"/>
    <lineage>
        <taxon>unclassified sequences</taxon>
        <taxon>metagenomes</taxon>
        <taxon>ecological metagenomes</taxon>
    </lineage>
</organism>
<dbReference type="InterPro" id="IPR001656">
    <property type="entry name" value="PsdUridine_synth_TruD"/>
</dbReference>
<dbReference type="Pfam" id="PF01142">
    <property type="entry name" value="TruD"/>
    <property type="match status" value="2"/>
</dbReference>
<name>A0A3B0VBD1_9ZZZZ</name>
<dbReference type="PANTHER" id="PTHR47811:SF1">
    <property type="entry name" value="TRNA PSEUDOURIDINE SYNTHASE D"/>
    <property type="match status" value="1"/>
</dbReference>
<evidence type="ECO:0000313" key="5">
    <source>
        <dbReference type="EMBL" id="VAW40191.1"/>
    </source>
</evidence>
<evidence type="ECO:0000256" key="3">
    <source>
        <dbReference type="ARBA" id="ARBA00023235"/>
    </source>
</evidence>
<comment type="similarity">
    <text evidence="1">Belongs to the pseudouridine synthase TruD family.</text>
</comment>
<reference evidence="5" key="1">
    <citation type="submission" date="2018-06" db="EMBL/GenBank/DDBJ databases">
        <authorList>
            <person name="Zhirakovskaya E."/>
        </authorList>
    </citation>
    <scope>NUCLEOTIDE SEQUENCE</scope>
</reference>
<dbReference type="Gene3D" id="3.30.2340.10">
    <property type="entry name" value="TruD, insertion domain"/>
    <property type="match status" value="1"/>
</dbReference>
<evidence type="ECO:0000256" key="1">
    <source>
        <dbReference type="ARBA" id="ARBA00007953"/>
    </source>
</evidence>
<dbReference type="GO" id="GO:0001522">
    <property type="term" value="P:pseudouridine synthesis"/>
    <property type="evidence" value="ECO:0007669"/>
    <property type="project" value="InterPro"/>
</dbReference>
<keyword evidence="2" id="KW-0819">tRNA processing</keyword>
<evidence type="ECO:0000259" key="4">
    <source>
        <dbReference type="PROSITE" id="PS50984"/>
    </source>
</evidence>
<dbReference type="InterPro" id="IPR011760">
    <property type="entry name" value="PsdUridine_synth_TruD_insert"/>
</dbReference>
<dbReference type="PANTHER" id="PTHR47811">
    <property type="entry name" value="TRNA PSEUDOURIDINE SYNTHASE D"/>
    <property type="match status" value="1"/>
</dbReference>
<sequence length="344" mass="39427">MLLPFQELQGMPDFKQLFPTLNRVEASGIMRTCPEDFRVTEINSIELSGTGEHLWLYIQKTSSNTNWVAKCLANVCQVPRKQIGFAGLKDRHAVTKQWFSVQLPKIAEIQKIESALPDEITILKSGKHNRKIKTGQLEYNHFEIIIRNIQGSIRQIEQNIHNISKTGVPNYFGPQRFGHDMGNIQKASDWFAGTYKVKTKNLKSLLISTARSHIFNTIVAQRIQDKIWNVPITGDILQLDKSHSWFRASDATPAEIQQRLKQFDIHISAAMYGENVVQSTQVCASMETKIAAKFPIYQQGFEKFRLQQDRRAIRINPIELKYTWLENNLQLNFKLLPGAYATAI</sequence>
<dbReference type="SUPFAM" id="SSF55120">
    <property type="entry name" value="Pseudouridine synthase"/>
    <property type="match status" value="1"/>
</dbReference>
<gene>
    <name evidence="5" type="ORF">MNBD_GAMMA01-2139</name>
</gene>
<dbReference type="AlphaFoldDB" id="A0A3B0VBD1"/>
<evidence type="ECO:0000256" key="2">
    <source>
        <dbReference type="ARBA" id="ARBA00022694"/>
    </source>
</evidence>
<accession>A0A3B0VBD1</accession>
<dbReference type="InterPro" id="IPR043165">
    <property type="entry name" value="TruD_insert_sf"/>
</dbReference>
<dbReference type="InterPro" id="IPR020103">
    <property type="entry name" value="PsdUridine_synth_cat_dom_sf"/>
</dbReference>
<dbReference type="GO" id="GO:0160150">
    <property type="term" value="F:tRNA pseudouridine(13) synthase activity"/>
    <property type="evidence" value="ECO:0007669"/>
    <property type="project" value="UniProtKB-EC"/>
</dbReference>
<protein>
    <submittedName>
        <fullName evidence="5">tRNA pseudouridine(13) synthase</fullName>
        <ecNumber evidence="5">5.4.99.27</ecNumber>
    </submittedName>
</protein>
<proteinExistence type="inferred from homology"/>